<dbReference type="RefSeq" id="WP_115849541.1">
    <property type="nucleotide sequence ID" value="NZ_QTUC01000001.1"/>
</dbReference>
<name>A0A3D9V9Z1_THECX</name>
<feature type="signal peptide" evidence="1">
    <location>
        <begin position="1"/>
        <end position="24"/>
    </location>
</feature>
<dbReference type="OrthoDB" id="5958808at2"/>
<protein>
    <recommendedName>
        <fullName evidence="4">BNR repeat protein</fullName>
    </recommendedName>
</protein>
<proteinExistence type="predicted"/>
<feature type="chain" id="PRO_5039076551" description="BNR repeat protein" evidence="1">
    <location>
        <begin position="25"/>
        <end position="426"/>
    </location>
</feature>
<dbReference type="PANTHER" id="PTHR38792:SF3">
    <property type="entry name" value="BNR_ASP-BOX REPEAT DOMAIN PROTEIN (AFU_ORTHOLOGUE AFUA_7G06430)-RELATED"/>
    <property type="match status" value="1"/>
</dbReference>
<evidence type="ECO:0008006" key="4">
    <source>
        <dbReference type="Google" id="ProtNLM"/>
    </source>
</evidence>
<dbReference type="AlphaFoldDB" id="A0A3D9V9Z1"/>
<dbReference type="Proteomes" id="UP000256485">
    <property type="component" value="Unassembled WGS sequence"/>
</dbReference>
<dbReference type="CDD" id="cd15482">
    <property type="entry name" value="Sialidase_non-viral"/>
    <property type="match status" value="1"/>
</dbReference>
<keyword evidence="1" id="KW-0732">Signal</keyword>
<evidence type="ECO:0000313" key="3">
    <source>
        <dbReference type="Proteomes" id="UP000256485"/>
    </source>
</evidence>
<gene>
    <name evidence="2" type="ORF">DFJ64_1207</name>
</gene>
<organism evidence="2 3">
    <name type="scientific">Thermasporomyces composti</name>
    <dbReference type="NCBI Taxonomy" id="696763"/>
    <lineage>
        <taxon>Bacteria</taxon>
        <taxon>Bacillati</taxon>
        <taxon>Actinomycetota</taxon>
        <taxon>Actinomycetes</taxon>
        <taxon>Propionibacteriales</taxon>
        <taxon>Nocardioidaceae</taxon>
        <taxon>Thermasporomyces</taxon>
    </lineage>
</organism>
<dbReference type="SUPFAM" id="SSF50939">
    <property type="entry name" value="Sialidases"/>
    <property type="match status" value="1"/>
</dbReference>
<dbReference type="PANTHER" id="PTHR38792">
    <property type="entry name" value="BNR/ASP-BOX REPEAT DOMAIN PROTEIN (AFU_ORTHOLOGUE AFUA_7G06430)-RELATED"/>
    <property type="match status" value="1"/>
</dbReference>
<reference evidence="2 3" key="1">
    <citation type="submission" date="2018-08" db="EMBL/GenBank/DDBJ databases">
        <title>Sequencing the genomes of 1000 actinobacteria strains.</title>
        <authorList>
            <person name="Klenk H.-P."/>
        </authorList>
    </citation>
    <scope>NUCLEOTIDE SEQUENCE [LARGE SCALE GENOMIC DNA]</scope>
    <source>
        <strain evidence="2 3">DSM 22891</strain>
    </source>
</reference>
<keyword evidence="3" id="KW-1185">Reference proteome</keyword>
<dbReference type="Gene3D" id="2.120.10.10">
    <property type="match status" value="1"/>
</dbReference>
<dbReference type="InterPro" id="IPR036278">
    <property type="entry name" value="Sialidase_sf"/>
</dbReference>
<evidence type="ECO:0000256" key="1">
    <source>
        <dbReference type="SAM" id="SignalP"/>
    </source>
</evidence>
<evidence type="ECO:0000313" key="2">
    <source>
        <dbReference type="EMBL" id="REF35815.1"/>
    </source>
</evidence>
<accession>A0A3D9V9Z1</accession>
<dbReference type="EMBL" id="QTUC01000001">
    <property type="protein sequence ID" value="REF35815.1"/>
    <property type="molecule type" value="Genomic_DNA"/>
</dbReference>
<comment type="caution">
    <text evidence="2">The sequence shown here is derived from an EMBL/GenBank/DDBJ whole genome shotgun (WGS) entry which is preliminary data.</text>
</comment>
<sequence length="426" mass="44717">MTRRLAPACVLGLVVLLCAGAVFASPASGAPAASAGASRGHESLGTVEERQAVSATGVGALATGTLLTGKVSLYPRAIRLRHSGAANGRIIASVVTFTERGGEGAILESVDDGRTFQQVGSIPAAQQAGTQGLCCASIYELPTQVGDLPAGTLLWAGSVGQDAGSDRRMTQRVWRSHDLGRTWTYLSTCAASPNARGMWEPELSVDRYGRLVCHFADETEGPEGSQRLARTVSTDGVTWSPVHETVASRPGLGRPGMPIVRRLPDGSYVMVYEICAAPGQYDCALYLRRSADGWDWGDPSDPGSMLVAASGRYFTHTPNLAVVPRSDGGARLVLVGQLLQDPDGSIAAGNGATLMVNERDGYGPWREVPAPVAVPGAYNNYCPNYSSTLVPSTDGRSILEIATDYAEDGVCKAYYATGRLPGPTSR</sequence>